<dbReference type="KEGG" id="dpa:109537661"/>
<dbReference type="OrthoDB" id="6022at2759"/>
<evidence type="ECO:0000313" key="8">
    <source>
        <dbReference type="Proteomes" id="UP000030742"/>
    </source>
</evidence>
<dbReference type="EnsemblMetazoa" id="XM_019904470.1">
    <property type="protein sequence ID" value="XP_019760029.1"/>
    <property type="gene ID" value="LOC109537661"/>
</dbReference>
<evidence type="ECO:0000256" key="2">
    <source>
        <dbReference type="ARBA" id="ARBA00014454"/>
    </source>
</evidence>
<sequence>MSGIDQKEYLKKYLGIGKRSKEKKSKKKAKKPPSRFKVVDDDEVEFMLNEEIKQDLEGENEDAPQIVSVIDDRPPSLRIDEVSKAKLWKPLGAPQIIPDVDKALKFEGSLKLEKRKSAGGNHITHSSSSREENDVLPAGQIKREESEDISPPRVQQLDSDSSPPRRIKVERNDTPPRPQEDFHDSSPPRRRGGSPDISPPRRRMRRGSSEDNSPPRHSRVPARKSTRGSDSSPPRKVKRENSRDNSPPRRRKHREERVKKSRWADEEERGEKLQKTLDGKTAGLQNAADLVLETQELKRREDALFQKMSSEVSGANAATVVRGKKKEVNWEEEEKKRLKQAAKKEQYDRWGKGVKQVEDANQKLQNELYEMSKPLARYADDQDLEKYLKDQERDGDPMLAYIRQKKKSKAIDEGKPVLQEYHGDAPPNRFGIRPGYRWDGVNRSNGYEKEWFQVQNSRTASIEESYKWSTEDM</sequence>
<evidence type="ECO:0000313" key="6">
    <source>
        <dbReference type="EnsemblMetazoa" id="XP_019760029.1"/>
    </source>
</evidence>
<feature type="region of interest" description="Disordered" evidence="3">
    <location>
        <begin position="112"/>
        <end position="285"/>
    </location>
</feature>
<evidence type="ECO:0000313" key="7">
    <source>
        <dbReference type="Proteomes" id="UP000019118"/>
    </source>
</evidence>
<evidence type="ECO:0000313" key="4">
    <source>
        <dbReference type="EMBL" id="ENN77090.1"/>
    </source>
</evidence>
<dbReference type="Proteomes" id="UP000019118">
    <property type="component" value="Unassembled WGS sequence"/>
</dbReference>
<dbReference type="HOGENOM" id="CLU_024195_3_0_1"/>
<organism evidence="4">
    <name type="scientific">Dendroctonus ponderosae</name>
    <name type="common">Mountain pine beetle</name>
    <dbReference type="NCBI Taxonomy" id="77166"/>
    <lineage>
        <taxon>Eukaryota</taxon>
        <taxon>Metazoa</taxon>
        <taxon>Ecdysozoa</taxon>
        <taxon>Arthropoda</taxon>
        <taxon>Hexapoda</taxon>
        <taxon>Insecta</taxon>
        <taxon>Pterygota</taxon>
        <taxon>Neoptera</taxon>
        <taxon>Endopterygota</taxon>
        <taxon>Coleoptera</taxon>
        <taxon>Polyphaga</taxon>
        <taxon>Cucujiformia</taxon>
        <taxon>Curculionidae</taxon>
        <taxon>Scolytinae</taxon>
        <taxon>Dendroctonus</taxon>
    </lineage>
</organism>
<feature type="region of interest" description="Disordered" evidence="3">
    <location>
        <begin position="312"/>
        <end position="332"/>
    </location>
</feature>
<evidence type="ECO:0000256" key="3">
    <source>
        <dbReference type="SAM" id="MobiDB-lite"/>
    </source>
</evidence>
<dbReference type="PANTHER" id="PTHR31809">
    <property type="entry name" value="BUD13 HOMOLOG"/>
    <property type="match status" value="1"/>
</dbReference>
<protein>
    <recommendedName>
        <fullName evidence="2">BUD13 homolog</fullName>
    </recommendedName>
</protein>
<dbReference type="AlphaFoldDB" id="N6U650"/>
<proteinExistence type="inferred from homology"/>
<feature type="compositionally biased region" description="Basic and acidic residues" evidence="3">
    <location>
        <begin position="255"/>
        <end position="278"/>
    </location>
</feature>
<dbReference type="GO" id="GO:0005684">
    <property type="term" value="C:U2-type spliceosomal complex"/>
    <property type="evidence" value="ECO:0007669"/>
    <property type="project" value="TreeGrafter"/>
</dbReference>
<feature type="compositionally biased region" description="Basic residues" evidence="3">
    <location>
        <begin position="216"/>
        <end position="226"/>
    </location>
</feature>
<dbReference type="EMBL" id="KB740954">
    <property type="protein sequence ID" value="ENN77090.1"/>
    <property type="molecule type" value="Genomic_DNA"/>
</dbReference>
<dbReference type="Proteomes" id="UP000030742">
    <property type="component" value="Unassembled WGS sequence"/>
</dbReference>
<accession>N6U650</accession>
<name>N6U650_DENPD</name>
<feature type="non-terminal residue" evidence="4">
    <location>
        <position position="1"/>
    </location>
</feature>
<comment type="similarity">
    <text evidence="1">Belongs to the CWC26 family.</text>
</comment>
<dbReference type="GO" id="GO:0003723">
    <property type="term" value="F:RNA binding"/>
    <property type="evidence" value="ECO:0007669"/>
    <property type="project" value="TreeGrafter"/>
</dbReference>
<dbReference type="PANTHER" id="PTHR31809:SF0">
    <property type="entry name" value="BUD13 HOMOLOG"/>
    <property type="match status" value="1"/>
</dbReference>
<feature type="compositionally biased region" description="Basic and acidic residues" evidence="3">
    <location>
        <begin position="167"/>
        <end position="187"/>
    </location>
</feature>
<reference evidence="6" key="2">
    <citation type="submission" date="2024-08" db="UniProtKB">
        <authorList>
            <consortium name="EnsemblMetazoa"/>
        </authorList>
    </citation>
    <scope>IDENTIFICATION</scope>
</reference>
<keyword evidence="7" id="KW-1185">Reference proteome</keyword>
<reference evidence="7 8" key="1">
    <citation type="journal article" date="2013" name="Genome Biol.">
        <title>Draft genome of the mountain pine beetle, Dendroctonus ponderosae Hopkins, a major forest pest.</title>
        <authorList>
            <person name="Keeling C.I."/>
            <person name="Yuen M.M."/>
            <person name="Liao N.Y."/>
            <person name="Docking T.R."/>
            <person name="Chan S.K."/>
            <person name="Taylor G.A."/>
            <person name="Palmquist D.L."/>
            <person name="Jackman S.D."/>
            <person name="Nguyen A."/>
            <person name="Li M."/>
            <person name="Henderson H."/>
            <person name="Janes J.K."/>
            <person name="Zhao Y."/>
            <person name="Pandoh P."/>
            <person name="Moore R."/>
            <person name="Sperling F.A."/>
            <person name="Huber D.P."/>
            <person name="Birol I."/>
            <person name="Jones S.J."/>
            <person name="Bohlmann J."/>
        </authorList>
    </citation>
    <scope>NUCLEOTIDE SEQUENCE</scope>
</reference>
<dbReference type="InterPro" id="IPR051112">
    <property type="entry name" value="CWC26_splicing_factor"/>
</dbReference>
<dbReference type="InterPro" id="IPR018609">
    <property type="entry name" value="Bud13"/>
</dbReference>
<evidence type="ECO:0000313" key="5">
    <source>
        <dbReference type="EMBL" id="ERL92896.1"/>
    </source>
</evidence>
<dbReference type="EMBL" id="KB632338">
    <property type="protein sequence ID" value="ERL92896.1"/>
    <property type="molecule type" value="Genomic_DNA"/>
</dbReference>
<dbReference type="GO" id="GO:0000398">
    <property type="term" value="P:mRNA splicing, via spliceosome"/>
    <property type="evidence" value="ECO:0007669"/>
    <property type="project" value="TreeGrafter"/>
</dbReference>
<evidence type="ECO:0000256" key="1">
    <source>
        <dbReference type="ARBA" id="ARBA00011069"/>
    </source>
</evidence>
<dbReference type="GO" id="GO:0070274">
    <property type="term" value="C:RES complex"/>
    <property type="evidence" value="ECO:0007669"/>
    <property type="project" value="TreeGrafter"/>
</dbReference>
<dbReference type="OMA" id="LHEKDPM"/>
<dbReference type="Pfam" id="PF09736">
    <property type="entry name" value="Bud13"/>
    <property type="match status" value="1"/>
</dbReference>
<dbReference type="STRING" id="77166.N6U650"/>
<gene>
    <name evidence="6" type="primary">109537661</name>
    <name evidence="5" type="ORF">D910_10201</name>
    <name evidence="4" type="ORF">YQE_06425</name>
</gene>